<dbReference type="AlphaFoldDB" id="A0A813FH85"/>
<dbReference type="Pfam" id="PF13812">
    <property type="entry name" value="PPR_3"/>
    <property type="match status" value="1"/>
</dbReference>
<sequence>MRSSTIEPDVISYNAAISACSGFGTWQLALSLFLNSLQCCIAPDVVTFGALGAGFERGRQWRQGCQLLHVMPRSKVEPNDVCFTSVISACGRCLQSDASLQLLRCMLSASVRPNALTYEAASRGFGVAIRSRSSCTGVLEVLEDLRIREARQRLKRVFRPVAMSARCRPASGGVGIVVGFSGTSSSVGRSVGRWRMLPACST</sequence>
<gene>
    <name evidence="3" type="ORF">PGLA1383_LOCUS29073</name>
</gene>
<feature type="repeat" description="PPR" evidence="2">
    <location>
        <begin position="44"/>
        <end position="78"/>
    </location>
</feature>
<dbReference type="InterPro" id="IPR002885">
    <property type="entry name" value="PPR_rpt"/>
</dbReference>
<keyword evidence="4" id="KW-1185">Reference proteome</keyword>
<evidence type="ECO:0000256" key="2">
    <source>
        <dbReference type="PROSITE-ProRule" id="PRU00708"/>
    </source>
</evidence>
<dbReference type="PANTHER" id="PTHR47447">
    <property type="entry name" value="OS03G0856100 PROTEIN"/>
    <property type="match status" value="1"/>
</dbReference>
<evidence type="ECO:0000256" key="1">
    <source>
        <dbReference type="ARBA" id="ARBA00022737"/>
    </source>
</evidence>
<name>A0A813FH85_POLGL</name>
<reference evidence="3" key="1">
    <citation type="submission" date="2021-02" db="EMBL/GenBank/DDBJ databases">
        <authorList>
            <person name="Dougan E. K."/>
            <person name="Rhodes N."/>
            <person name="Thang M."/>
            <person name="Chan C."/>
        </authorList>
    </citation>
    <scope>NUCLEOTIDE SEQUENCE</scope>
</reference>
<dbReference type="PROSITE" id="PS51375">
    <property type="entry name" value="PPR"/>
    <property type="match status" value="2"/>
</dbReference>
<evidence type="ECO:0000313" key="4">
    <source>
        <dbReference type="Proteomes" id="UP000654075"/>
    </source>
</evidence>
<protein>
    <recommendedName>
        <fullName evidence="5">Pentatricopeptide repeat-containing protein</fullName>
    </recommendedName>
</protein>
<dbReference type="PROSITE" id="PS51257">
    <property type="entry name" value="PROKAR_LIPOPROTEIN"/>
    <property type="match status" value="1"/>
</dbReference>
<feature type="repeat" description="PPR" evidence="2">
    <location>
        <begin position="79"/>
        <end position="113"/>
    </location>
</feature>
<dbReference type="Pfam" id="PF01535">
    <property type="entry name" value="PPR"/>
    <property type="match status" value="1"/>
</dbReference>
<proteinExistence type="predicted"/>
<accession>A0A813FH85</accession>
<dbReference type="Gene3D" id="1.25.40.10">
    <property type="entry name" value="Tetratricopeptide repeat domain"/>
    <property type="match status" value="1"/>
</dbReference>
<evidence type="ECO:0000313" key="3">
    <source>
        <dbReference type="EMBL" id="CAE8611271.1"/>
    </source>
</evidence>
<organism evidence="3 4">
    <name type="scientific">Polarella glacialis</name>
    <name type="common">Dinoflagellate</name>
    <dbReference type="NCBI Taxonomy" id="89957"/>
    <lineage>
        <taxon>Eukaryota</taxon>
        <taxon>Sar</taxon>
        <taxon>Alveolata</taxon>
        <taxon>Dinophyceae</taxon>
        <taxon>Suessiales</taxon>
        <taxon>Suessiaceae</taxon>
        <taxon>Polarella</taxon>
    </lineage>
</organism>
<dbReference type="PANTHER" id="PTHR47447:SF17">
    <property type="entry name" value="OS12G0638900 PROTEIN"/>
    <property type="match status" value="1"/>
</dbReference>
<evidence type="ECO:0008006" key="5">
    <source>
        <dbReference type="Google" id="ProtNLM"/>
    </source>
</evidence>
<dbReference type="InterPro" id="IPR011990">
    <property type="entry name" value="TPR-like_helical_dom_sf"/>
</dbReference>
<dbReference type="Proteomes" id="UP000654075">
    <property type="component" value="Unassembled WGS sequence"/>
</dbReference>
<comment type="caution">
    <text evidence="3">The sequence shown here is derived from an EMBL/GenBank/DDBJ whole genome shotgun (WGS) entry which is preliminary data.</text>
</comment>
<dbReference type="EMBL" id="CAJNNV010025016">
    <property type="protein sequence ID" value="CAE8611271.1"/>
    <property type="molecule type" value="Genomic_DNA"/>
</dbReference>
<keyword evidence="1" id="KW-0677">Repeat</keyword>